<feature type="transmembrane region" description="Helical" evidence="1">
    <location>
        <begin position="21"/>
        <end position="38"/>
    </location>
</feature>
<protein>
    <recommendedName>
        <fullName evidence="4">Ferric oxidoreductase domain-containing protein</fullName>
    </recommendedName>
</protein>
<evidence type="ECO:0000256" key="1">
    <source>
        <dbReference type="SAM" id="Phobius"/>
    </source>
</evidence>
<proteinExistence type="predicted"/>
<keyword evidence="3" id="KW-1185">Reference proteome</keyword>
<dbReference type="AlphaFoldDB" id="A0A4R4VPB4"/>
<accession>A0A4R4VPB4</accession>
<name>A0A4R4VPB4_9ACTN</name>
<evidence type="ECO:0000313" key="2">
    <source>
        <dbReference type="EMBL" id="TDD05847.1"/>
    </source>
</evidence>
<feature type="transmembrane region" description="Helical" evidence="1">
    <location>
        <begin position="162"/>
        <end position="180"/>
    </location>
</feature>
<evidence type="ECO:0000313" key="3">
    <source>
        <dbReference type="Proteomes" id="UP000295258"/>
    </source>
</evidence>
<keyword evidence="1" id="KW-0472">Membrane</keyword>
<feature type="transmembrane region" description="Helical" evidence="1">
    <location>
        <begin position="192"/>
        <end position="214"/>
    </location>
</feature>
<keyword evidence="1" id="KW-1133">Transmembrane helix</keyword>
<dbReference type="EMBL" id="SMKO01000036">
    <property type="protein sequence ID" value="TDD05847.1"/>
    <property type="molecule type" value="Genomic_DNA"/>
</dbReference>
<feature type="transmembrane region" description="Helical" evidence="1">
    <location>
        <begin position="50"/>
        <end position="75"/>
    </location>
</feature>
<dbReference type="RefSeq" id="WP_132596076.1">
    <property type="nucleotide sequence ID" value="NZ_SMKO01000036.1"/>
</dbReference>
<feature type="transmembrane region" description="Helical" evidence="1">
    <location>
        <begin position="128"/>
        <end position="150"/>
    </location>
</feature>
<keyword evidence="1" id="KW-0812">Transmembrane</keyword>
<reference evidence="2 3" key="1">
    <citation type="submission" date="2019-03" db="EMBL/GenBank/DDBJ databases">
        <title>Draft genome sequences of novel Actinobacteria.</title>
        <authorList>
            <person name="Sahin N."/>
            <person name="Ay H."/>
            <person name="Saygin H."/>
        </authorList>
    </citation>
    <scope>NUCLEOTIDE SEQUENCE [LARGE SCALE GENOMIC DNA]</scope>
    <source>
        <strain evidence="2 3">KC310</strain>
    </source>
</reference>
<feature type="transmembrane region" description="Helical" evidence="1">
    <location>
        <begin position="96"/>
        <end position="116"/>
    </location>
</feature>
<organism evidence="2 3">
    <name type="scientific">Nonomuraea deserti</name>
    <dbReference type="NCBI Taxonomy" id="1848322"/>
    <lineage>
        <taxon>Bacteria</taxon>
        <taxon>Bacillati</taxon>
        <taxon>Actinomycetota</taxon>
        <taxon>Actinomycetes</taxon>
        <taxon>Streptosporangiales</taxon>
        <taxon>Streptosporangiaceae</taxon>
        <taxon>Nonomuraea</taxon>
    </lineage>
</organism>
<comment type="caution">
    <text evidence="2">The sequence shown here is derived from an EMBL/GenBank/DDBJ whole genome shotgun (WGS) entry which is preliminary data.</text>
</comment>
<dbReference type="Proteomes" id="UP000295258">
    <property type="component" value="Unassembled WGS sequence"/>
</dbReference>
<evidence type="ECO:0008006" key="4">
    <source>
        <dbReference type="Google" id="ProtNLM"/>
    </source>
</evidence>
<sequence>MLHRRSPRHAPTKLDTRSVRLGASASIMAILLSAFALARTERGVALLGRGVGFLEFYAGVFALVLLTATVALGLLTTERVFLTPANRVRAQLAHRATAFIGLAYLITHITLMISLGHVPLGAAVVPVAGLYVGFGALAFDLMVLAVVTGMLRGRFAVRTRPWMWRILHAAAYVAWPVGIMHGLTAGRPPAGWVAWSYVACLAAVGSALCVRVLASLRRPSIVPERVEGPAVASPAAAGVPNERPQKVAVPAASQAATRAATRAAAVNVNAPVSLADARRRYREAG</sequence>
<gene>
    <name evidence="2" type="ORF">E1292_16395</name>
</gene>